<dbReference type="PANTHER" id="PTHR34405">
    <property type="entry name" value="CRISPR-ASSOCIATED ENDORIBONUCLEASE CAS2"/>
    <property type="match status" value="1"/>
</dbReference>
<dbReference type="PANTHER" id="PTHR34405:SF3">
    <property type="entry name" value="CRISPR-ASSOCIATED ENDORIBONUCLEASE CAS2 3"/>
    <property type="match status" value="1"/>
</dbReference>
<keyword evidence="4 9" id="KW-0479">Metal-binding</keyword>
<dbReference type="InterPro" id="IPR021127">
    <property type="entry name" value="CRISPR_associated_Cas2"/>
</dbReference>
<comment type="similarity">
    <text evidence="2 9 10">Belongs to the CRISPR-associated endoribonuclease Cas2 protein family.</text>
</comment>
<evidence type="ECO:0000256" key="3">
    <source>
        <dbReference type="ARBA" id="ARBA00022722"/>
    </source>
</evidence>
<dbReference type="PIRSF" id="PIRSF032582">
    <property type="entry name" value="Cas2"/>
    <property type="match status" value="1"/>
</dbReference>
<comment type="function">
    <text evidence="9">CRISPR (clustered regularly interspaced short palindromic repeat), is an adaptive immune system that provides protection against mobile genetic elements (viruses, transposable elements and conjugative plasmids). CRISPR clusters contain sequences complementary to antecedent mobile elements and target invading nucleic acids. CRISPR clusters are transcribed and processed into CRISPR RNA (crRNA). Functions as a ssRNA-specific endoribonuclease. Involved in the integration of spacer DNA into the CRISPR cassette.</text>
</comment>
<dbReference type="Gene3D" id="3.30.70.240">
    <property type="match status" value="1"/>
</dbReference>
<evidence type="ECO:0000256" key="5">
    <source>
        <dbReference type="ARBA" id="ARBA00022759"/>
    </source>
</evidence>
<evidence type="ECO:0000256" key="8">
    <source>
        <dbReference type="ARBA" id="ARBA00023118"/>
    </source>
</evidence>
<sequence length="94" mass="10872">MNTLFVFISYDIADPGRLRRVATLCEGYGERVQKSVFECHLNPAQLQELRDRLARIVRPDEDKLFIATLCRADAARILVDGHGHIARDWDYWLA</sequence>
<dbReference type="GO" id="GO:0004521">
    <property type="term" value="F:RNA endonuclease activity"/>
    <property type="evidence" value="ECO:0007669"/>
    <property type="project" value="UniProtKB-UniRule"/>
</dbReference>
<keyword evidence="3 9" id="KW-0540">Nuclease</keyword>
<feature type="binding site" evidence="9">
    <location>
        <position position="11"/>
    </location>
    <ligand>
        <name>Mg(2+)</name>
        <dbReference type="ChEBI" id="CHEBI:18420"/>
        <note>catalytic</note>
    </ligand>
</feature>
<organism evidence="11 12">
    <name type="scientific">Candidatus Accumulibacter cognatus</name>
    <dbReference type="NCBI Taxonomy" id="2954383"/>
    <lineage>
        <taxon>Bacteria</taxon>
        <taxon>Pseudomonadati</taxon>
        <taxon>Pseudomonadota</taxon>
        <taxon>Betaproteobacteria</taxon>
        <taxon>Candidatus Accumulibacter</taxon>
    </lineage>
</organism>
<keyword evidence="7 9" id="KW-0460">Magnesium</keyword>
<keyword evidence="8 9" id="KW-0051">Antiviral defense</keyword>
<protein>
    <recommendedName>
        <fullName evidence="9">CRISPR-associated endoribonuclease Cas2</fullName>
        <ecNumber evidence="9">3.1.-.-</ecNumber>
    </recommendedName>
</protein>
<dbReference type="GO" id="GO:0051607">
    <property type="term" value="P:defense response to virus"/>
    <property type="evidence" value="ECO:0007669"/>
    <property type="project" value="UniProtKB-UniRule"/>
</dbReference>
<dbReference type="EMBL" id="JDST02000051">
    <property type="protein sequence ID" value="KFB76586.1"/>
    <property type="molecule type" value="Genomic_DNA"/>
</dbReference>
<reference evidence="11" key="1">
    <citation type="submission" date="2014-02" db="EMBL/GenBank/DDBJ databases">
        <title>Expanding our view of genomic diversity in Candidatus Accumulibacter clades.</title>
        <authorList>
            <person name="Skennerton C.T."/>
            <person name="Barr J.J."/>
            <person name="Slater F.R."/>
            <person name="Bond P.L."/>
            <person name="Tyson G.W."/>
        </authorList>
    </citation>
    <scope>NUCLEOTIDE SEQUENCE [LARGE SCALE GENOMIC DNA]</scope>
</reference>
<evidence type="ECO:0000256" key="4">
    <source>
        <dbReference type="ARBA" id="ARBA00022723"/>
    </source>
</evidence>
<proteinExistence type="inferred from homology"/>
<evidence type="ECO:0000313" key="12">
    <source>
        <dbReference type="Proteomes" id="UP000021315"/>
    </source>
</evidence>
<evidence type="ECO:0000256" key="10">
    <source>
        <dbReference type="PIRNR" id="PIRNR032582"/>
    </source>
</evidence>
<comment type="subunit">
    <text evidence="9">Homodimer, forms a heterotetramer with a Cas1 homodimer.</text>
</comment>
<dbReference type="InterPro" id="IPR019199">
    <property type="entry name" value="Virulence_VapD/CRISPR_Cas2"/>
</dbReference>
<keyword evidence="6 9" id="KW-0378">Hydrolase</keyword>
<keyword evidence="12" id="KW-1185">Reference proteome</keyword>
<comment type="cofactor">
    <cofactor evidence="1 9">
        <name>Mg(2+)</name>
        <dbReference type="ChEBI" id="CHEBI:18420"/>
    </cofactor>
</comment>
<dbReference type="NCBIfam" id="TIGR01573">
    <property type="entry name" value="cas2"/>
    <property type="match status" value="1"/>
</dbReference>
<dbReference type="GO" id="GO:0043571">
    <property type="term" value="P:maintenance of CRISPR repeat elements"/>
    <property type="evidence" value="ECO:0007669"/>
    <property type="project" value="UniProtKB-UniRule"/>
</dbReference>
<dbReference type="HAMAP" id="MF_01471">
    <property type="entry name" value="Cas2"/>
    <property type="match status" value="1"/>
</dbReference>
<name>A0A080M6K8_9PROT</name>
<dbReference type="GO" id="GO:0016787">
    <property type="term" value="F:hydrolase activity"/>
    <property type="evidence" value="ECO:0007669"/>
    <property type="project" value="UniProtKB-KW"/>
</dbReference>
<dbReference type="CDD" id="cd09725">
    <property type="entry name" value="Cas2_I_II_III"/>
    <property type="match status" value="1"/>
</dbReference>
<dbReference type="GO" id="GO:0046872">
    <property type="term" value="F:metal ion binding"/>
    <property type="evidence" value="ECO:0007669"/>
    <property type="project" value="UniProtKB-UniRule"/>
</dbReference>
<gene>
    <name evidence="9" type="primary">cas2</name>
    <name evidence="11" type="ORF">AW06_002340</name>
</gene>
<dbReference type="EC" id="3.1.-.-" evidence="9"/>
<comment type="caution">
    <text evidence="11">The sequence shown here is derived from an EMBL/GenBank/DDBJ whole genome shotgun (WGS) entry which is preliminary data.</text>
</comment>
<dbReference type="AlphaFoldDB" id="A0A080M6K8"/>
<evidence type="ECO:0000313" key="11">
    <source>
        <dbReference type="EMBL" id="KFB76586.1"/>
    </source>
</evidence>
<evidence type="ECO:0000256" key="2">
    <source>
        <dbReference type="ARBA" id="ARBA00009959"/>
    </source>
</evidence>
<dbReference type="RefSeq" id="WP_273704579.1">
    <property type="nucleotide sequence ID" value="NZ_JDST02000051.1"/>
</dbReference>
<dbReference type="Pfam" id="PF09827">
    <property type="entry name" value="CRISPR_Cas2"/>
    <property type="match status" value="1"/>
</dbReference>
<evidence type="ECO:0000256" key="1">
    <source>
        <dbReference type="ARBA" id="ARBA00001946"/>
    </source>
</evidence>
<evidence type="ECO:0000256" key="6">
    <source>
        <dbReference type="ARBA" id="ARBA00022801"/>
    </source>
</evidence>
<dbReference type="STRING" id="1453999.AW06_002340"/>
<dbReference type="Proteomes" id="UP000021315">
    <property type="component" value="Unassembled WGS sequence"/>
</dbReference>
<accession>A0A080M6K8</accession>
<keyword evidence="5 9" id="KW-0255">Endonuclease</keyword>
<evidence type="ECO:0000256" key="7">
    <source>
        <dbReference type="ARBA" id="ARBA00022842"/>
    </source>
</evidence>
<evidence type="ECO:0000256" key="9">
    <source>
        <dbReference type="HAMAP-Rule" id="MF_01471"/>
    </source>
</evidence>
<dbReference type="SUPFAM" id="SSF143430">
    <property type="entry name" value="TTP0101/SSO1404-like"/>
    <property type="match status" value="1"/>
</dbReference>